<proteinExistence type="predicted"/>
<accession>D8DVH1</accession>
<dbReference type="AlphaFoldDB" id="D8DVH1"/>
<name>D8DVH1_9BACT</name>
<dbReference type="InterPro" id="IPR052734">
    <property type="entry name" value="Nod_factor_acetyltransferase"/>
</dbReference>
<evidence type="ECO:0000313" key="3">
    <source>
        <dbReference type="Proteomes" id="UP000004524"/>
    </source>
</evidence>
<feature type="domain" description="Acyltransferase 3" evidence="1">
    <location>
        <begin position="11"/>
        <end position="316"/>
    </location>
</feature>
<dbReference type="InterPro" id="IPR002656">
    <property type="entry name" value="Acyl_transf_3_dom"/>
</dbReference>
<dbReference type="GO" id="GO:0016747">
    <property type="term" value="F:acyltransferase activity, transferring groups other than amino-acyl groups"/>
    <property type="evidence" value="ECO:0007669"/>
    <property type="project" value="InterPro"/>
</dbReference>
<keyword evidence="2" id="KW-0808">Transferase</keyword>
<dbReference type="PANTHER" id="PTHR37312">
    <property type="entry name" value="MEMBRANE-BOUND ACYLTRANSFERASE YKRP-RELATED"/>
    <property type="match status" value="1"/>
</dbReference>
<dbReference type="Pfam" id="PF01757">
    <property type="entry name" value="Acyl_transf_3"/>
    <property type="match status" value="1"/>
</dbReference>
<comment type="caution">
    <text evidence="2">The sequence shown here is derived from an EMBL/GenBank/DDBJ whole genome shotgun (WGS) entry which is preliminary data.</text>
</comment>
<dbReference type="EMBL" id="ADWO01000041">
    <property type="protein sequence ID" value="EFI72568.1"/>
    <property type="molecule type" value="Genomic_DNA"/>
</dbReference>
<keyword evidence="3" id="KW-1185">Reference proteome</keyword>
<evidence type="ECO:0000313" key="2">
    <source>
        <dbReference type="EMBL" id="EFI72568.1"/>
    </source>
</evidence>
<protein>
    <submittedName>
        <fullName evidence="2">Putative acyltransferase 3</fullName>
    </submittedName>
</protein>
<gene>
    <name evidence="2" type="ORF">PBR_2449</name>
</gene>
<reference evidence="2 3" key="1">
    <citation type="journal article" date="2010" name="Microb. Ecol.">
        <title>Comparative genome analysis of Prevotella ruminicola and Prevotella bryantii: insights into their environmental niche.</title>
        <authorList>
            <consortium name="North American Consortium for Rumen Bacteria"/>
            <person name="Purushe J."/>
            <person name="Fouts D.E."/>
            <person name="Morrison M."/>
            <person name="White B.A."/>
            <person name="Mackie R.I."/>
            <person name="Coutinho P.M."/>
            <person name="Henrissat B."/>
            <person name="Nelson K.E."/>
        </authorList>
    </citation>
    <scope>NUCLEOTIDE SEQUENCE [LARGE SCALE GENOMIC DNA]</scope>
    <source>
        <strain evidence="2 3">B14</strain>
    </source>
</reference>
<keyword evidence="2" id="KW-0012">Acyltransferase</keyword>
<dbReference type="Proteomes" id="UP000004524">
    <property type="component" value="Unassembled WGS sequence"/>
</dbReference>
<sequence>MNNKTKNRLINFDIAKAICMILVVIGHYIPENAPSWYVMNREFIYTFHMPLFMFASGFIYIAFKKDESYGHFLMKKVKRLMIPYIVTSLIIVTIKLLTEKNAYVENPVTVLSYIKVLYSPVAGYFLWFIWALWWMFVIAPIFRSKRLRITGFAIALLLHYMPISITTLFCLEQARIMMVYFFLGIVAYDYREVYIGYTKKLAIPVILLFAGGEYVFLEHLSVLGGAIENMIPYLGIATVMYISTLLEHHQTLVFSKVLCSIAPSTYIIYLFHTTFEGFTKAVIHKIPAFCDTSSEVMFTLGAVVVVFIGIVGPIALHKYVLSRFKITRFMFGLK</sequence>
<evidence type="ECO:0000259" key="1">
    <source>
        <dbReference type="Pfam" id="PF01757"/>
    </source>
</evidence>
<dbReference type="RefSeq" id="WP_006282010.1">
    <property type="nucleotide sequence ID" value="NZ_ADWO01000041.1"/>
</dbReference>
<dbReference type="PANTHER" id="PTHR37312:SF1">
    <property type="entry name" value="MEMBRANE-BOUND ACYLTRANSFERASE YKRP-RELATED"/>
    <property type="match status" value="1"/>
</dbReference>
<organism evidence="2 3">
    <name type="scientific">Segatella baroniae B14</name>
    <dbReference type="NCBI Taxonomy" id="752555"/>
    <lineage>
        <taxon>Bacteria</taxon>
        <taxon>Pseudomonadati</taxon>
        <taxon>Bacteroidota</taxon>
        <taxon>Bacteroidia</taxon>
        <taxon>Bacteroidales</taxon>
        <taxon>Prevotellaceae</taxon>
        <taxon>Segatella</taxon>
    </lineage>
</organism>